<gene>
    <name evidence="9" type="ordered locus">Caci_0363</name>
</gene>
<evidence type="ECO:0000256" key="6">
    <source>
        <dbReference type="SAM" id="MobiDB-lite"/>
    </source>
</evidence>
<evidence type="ECO:0000256" key="1">
    <source>
        <dbReference type="ARBA" id="ARBA00000085"/>
    </source>
</evidence>
<keyword evidence="9" id="KW-0547">Nucleotide-binding</keyword>
<keyword evidence="7" id="KW-0472">Membrane</keyword>
<dbReference type="InterPro" id="IPR050428">
    <property type="entry name" value="TCS_sensor_his_kinase"/>
</dbReference>
<feature type="compositionally biased region" description="Low complexity" evidence="6">
    <location>
        <begin position="497"/>
        <end position="513"/>
    </location>
</feature>
<dbReference type="InParanoid" id="C7PVG0"/>
<feature type="domain" description="Histidine kinase/HSP90-like ATPase" evidence="8">
    <location>
        <begin position="299"/>
        <end position="412"/>
    </location>
</feature>
<feature type="compositionally biased region" description="Low complexity" evidence="6">
    <location>
        <begin position="572"/>
        <end position="595"/>
    </location>
</feature>
<dbReference type="GO" id="GO:0004673">
    <property type="term" value="F:protein histidine kinase activity"/>
    <property type="evidence" value="ECO:0007669"/>
    <property type="project" value="UniProtKB-EC"/>
</dbReference>
<feature type="compositionally biased region" description="Pro residues" evidence="6">
    <location>
        <begin position="116"/>
        <end position="134"/>
    </location>
</feature>
<evidence type="ECO:0000313" key="9">
    <source>
        <dbReference type="EMBL" id="ACU69316.1"/>
    </source>
</evidence>
<keyword evidence="4" id="KW-0808">Transferase</keyword>
<comment type="catalytic activity">
    <reaction evidence="1">
        <text>ATP + protein L-histidine = ADP + protein N-phospho-L-histidine.</text>
        <dbReference type="EC" id="2.7.13.3"/>
    </reaction>
</comment>
<dbReference type="InterPro" id="IPR003594">
    <property type="entry name" value="HATPase_dom"/>
</dbReference>
<feature type="region of interest" description="Disordered" evidence="6">
    <location>
        <begin position="1"/>
        <end position="33"/>
    </location>
</feature>
<keyword evidence="10" id="KW-1185">Reference proteome</keyword>
<dbReference type="EC" id="2.7.13.3" evidence="2"/>
<evidence type="ECO:0000256" key="3">
    <source>
        <dbReference type="ARBA" id="ARBA00022553"/>
    </source>
</evidence>
<feature type="region of interest" description="Disordered" evidence="6">
    <location>
        <begin position="620"/>
        <end position="769"/>
    </location>
</feature>
<dbReference type="PANTHER" id="PTHR45436">
    <property type="entry name" value="SENSOR HISTIDINE KINASE YKOH"/>
    <property type="match status" value="1"/>
</dbReference>
<keyword evidence="9" id="KW-0067">ATP-binding</keyword>
<keyword evidence="7" id="KW-1133">Transmembrane helix</keyword>
<dbReference type="OrthoDB" id="4349881at2"/>
<feature type="compositionally biased region" description="Polar residues" evidence="6">
    <location>
        <begin position="546"/>
        <end position="558"/>
    </location>
</feature>
<organism evidence="9 10">
    <name type="scientific">Catenulispora acidiphila (strain DSM 44928 / JCM 14897 / NBRC 102108 / NRRL B-24433 / ID139908)</name>
    <dbReference type="NCBI Taxonomy" id="479433"/>
    <lineage>
        <taxon>Bacteria</taxon>
        <taxon>Bacillati</taxon>
        <taxon>Actinomycetota</taxon>
        <taxon>Actinomycetes</taxon>
        <taxon>Catenulisporales</taxon>
        <taxon>Catenulisporaceae</taxon>
        <taxon>Catenulispora</taxon>
    </lineage>
</organism>
<feature type="compositionally biased region" description="Basic and acidic residues" evidence="6">
    <location>
        <begin position="422"/>
        <end position="431"/>
    </location>
</feature>
<feature type="compositionally biased region" description="Low complexity" evidence="6">
    <location>
        <begin position="527"/>
        <end position="540"/>
    </location>
</feature>
<dbReference type="KEGG" id="cai:Caci_0363"/>
<dbReference type="Proteomes" id="UP000000851">
    <property type="component" value="Chromosome"/>
</dbReference>
<dbReference type="AlphaFoldDB" id="C7PVG0"/>
<dbReference type="GO" id="GO:0005524">
    <property type="term" value="F:ATP binding"/>
    <property type="evidence" value="ECO:0007669"/>
    <property type="project" value="UniProtKB-KW"/>
</dbReference>
<evidence type="ECO:0000256" key="4">
    <source>
        <dbReference type="ARBA" id="ARBA00022679"/>
    </source>
</evidence>
<dbReference type="RefSeq" id="WP_012784611.1">
    <property type="nucleotide sequence ID" value="NC_013131.1"/>
</dbReference>
<feature type="region of interest" description="Disordered" evidence="6">
    <location>
        <begin position="422"/>
        <end position="595"/>
    </location>
</feature>
<feature type="compositionally biased region" description="Low complexity" evidence="6">
    <location>
        <begin position="741"/>
        <end position="752"/>
    </location>
</feature>
<keyword evidence="7" id="KW-0812">Transmembrane</keyword>
<dbReference type="HOGENOM" id="CLU_363196_0_0_11"/>
<evidence type="ECO:0000259" key="8">
    <source>
        <dbReference type="SMART" id="SM00387"/>
    </source>
</evidence>
<feature type="compositionally biased region" description="Low complexity" evidence="6">
    <location>
        <begin position="435"/>
        <end position="476"/>
    </location>
</feature>
<dbReference type="GO" id="GO:0000160">
    <property type="term" value="P:phosphorelay signal transduction system"/>
    <property type="evidence" value="ECO:0007669"/>
    <property type="project" value="TreeGrafter"/>
</dbReference>
<evidence type="ECO:0000256" key="5">
    <source>
        <dbReference type="ARBA" id="ARBA00022777"/>
    </source>
</evidence>
<feature type="compositionally biased region" description="Pro residues" evidence="6">
    <location>
        <begin position="514"/>
        <end position="526"/>
    </location>
</feature>
<reference evidence="9 10" key="1">
    <citation type="journal article" date="2009" name="Stand. Genomic Sci.">
        <title>Complete genome sequence of Catenulispora acidiphila type strain (ID 139908).</title>
        <authorList>
            <person name="Copeland A."/>
            <person name="Lapidus A."/>
            <person name="Glavina Del Rio T."/>
            <person name="Nolan M."/>
            <person name="Lucas S."/>
            <person name="Chen F."/>
            <person name="Tice H."/>
            <person name="Cheng J.F."/>
            <person name="Bruce D."/>
            <person name="Goodwin L."/>
            <person name="Pitluck S."/>
            <person name="Mikhailova N."/>
            <person name="Pati A."/>
            <person name="Ivanova N."/>
            <person name="Mavromatis K."/>
            <person name="Chen A."/>
            <person name="Palaniappan K."/>
            <person name="Chain P."/>
            <person name="Land M."/>
            <person name="Hauser L."/>
            <person name="Chang Y.J."/>
            <person name="Jeffries C.D."/>
            <person name="Chertkov O."/>
            <person name="Brettin T."/>
            <person name="Detter J.C."/>
            <person name="Han C."/>
            <person name="Ali Z."/>
            <person name="Tindall B.J."/>
            <person name="Goker M."/>
            <person name="Bristow J."/>
            <person name="Eisen J.A."/>
            <person name="Markowitz V."/>
            <person name="Hugenholtz P."/>
            <person name="Kyrpides N.C."/>
            <person name="Klenk H.P."/>
        </authorList>
    </citation>
    <scope>NUCLEOTIDE SEQUENCE [LARGE SCALE GENOMIC DNA]</scope>
    <source>
        <strain evidence="10">DSM 44928 / JCM 14897 / NBRC 102108 / NRRL B-24433 / ID139908</strain>
    </source>
</reference>
<dbReference type="eggNOG" id="COG0642">
    <property type="taxonomic scope" value="Bacteria"/>
</dbReference>
<evidence type="ECO:0000256" key="2">
    <source>
        <dbReference type="ARBA" id="ARBA00012438"/>
    </source>
</evidence>
<feature type="region of interest" description="Disordered" evidence="6">
    <location>
        <begin position="106"/>
        <end position="165"/>
    </location>
</feature>
<proteinExistence type="predicted"/>
<dbReference type="GO" id="GO:0005886">
    <property type="term" value="C:plasma membrane"/>
    <property type="evidence" value="ECO:0007669"/>
    <property type="project" value="TreeGrafter"/>
</dbReference>
<feature type="compositionally biased region" description="Pro residues" evidence="6">
    <location>
        <begin position="145"/>
        <end position="162"/>
    </location>
</feature>
<feature type="transmembrane region" description="Helical" evidence="7">
    <location>
        <begin position="41"/>
        <end position="62"/>
    </location>
</feature>
<dbReference type="Pfam" id="PF02518">
    <property type="entry name" value="HATPase_c"/>
    <property type="match status" value="1"/>
</dbReference>
<dbReference type="EMBL" id="CP001700">
    <property type="protein sequence ID" value="ACU69316.1"/>
    <property type="molecule type" value="Genomic_DNA"/>
</dbReference>
<dbReference type="SMART" id="SM00387">
    <property type="entry name" value="HATPase_c"/>
    <property type="match status" value="1"/>
</dbReference>
<protein>
    <recommendedName>
        <fullName evidence="2">histidine kinase</fullName>
        <ecNumber evidence="2">2.7.13.3</ecNumber>
    </recommendedName>
</protein>
<dbReference type="Gene3D" id="3.30.565.10">
    <property type="entry name" value="Histidine kinase-like ATPase, C-terminal domain"/>
    <property type="match status" value="1"/>
</dbReference>
<feature type="transmembrane region" description="Helical" evidence="7">
    <location>
        <begin position="74"/>
        <end position="98"/>
    </location>
</feature>
<accession>C7PVG0</accession>
<dbReference type="STRING" id="479433.Caci_0363"/>
<evidence type="ECO:0000313" key="10">
    <source>
        <dbReference type="Proteomes" id="UP000000851"/>
    </source>
</evidence>
<dbReference type="SUPFAM" id="SSF55874">
    <property type="entry name" value="ATPase domain of HSP90 chaperone/DNA topoisomerase II/histidine kinase"/>
    <property type="match status" value="1"/>
</dbReference>
<keyword evidence="5" id="KW-0418">Kinase</keyword>
<sequence>MTAADRVQEAPPRPGHGAPGRHSAYNAAGAERRPAGRRPTAWVVAPSVCSAVLAGAAIVLVVDGAHSAGYHISSGTMTAVWVLGGLILAVVAATLAFAGRPGRATEIPAFGGPDPRQAPPPMAQPQPQPQPQPHQQPQHQQHRPQPAPAPLPQQAPPPPPMSPQVVANATEAAATLAAATKAAAGPIAVSEEGVDLQVIFAQLVRRLLTLVLQQINRLDELENEVEDPKLLKSLFGIDHQATQVRRYGENIGVLVGALPQRQWTHPVPVTVAQRSAVSETPDYPRVQVIPRAPGRIHGHAVSDVIHILSELVENATNYSNPTTKVTVGAHRVSAGLAIEINDHGIGMESDQFRRLNTLLRDPSGANVKDLLSQGRIGLSVVAKMAQRHGIAVELAPNVTGGTMALVVIPDALLAAEELPADKGHQPRRGIDHTQLPARPALAPLPDTLPPATTSSTASTAATAPSSAASLSPVAASMPPPLSSPATAHVPPLPTSPAAAAQESARAGQPTPIRATPPPLPTSPLPTSPAAADQAARTAQQGYAQPDSFQSGQGRQAWSQPAPAEPQWPSINPPVTGGASAPTAAAPVPGPTGSVASFQAPSADMYQGSELGAAAPAQTDRYPAQDFGTPAPAQPDRYSLQGPDTAVLPLTPDRYPAPGTGTSVPPWSRLGDRSAAGEQASEPASEKAPGLLPDGRPQLRRRTPQGHISARLLQAEPQENPHGGGALSPTMMSDFWQGLSSGIAPAGPPAAGADPSQHDRTTANRQEWNQ</sequence>
<keyword evidence="3" id="KW-0597">Phosphoprotein</keyword>
<name>C7PVG0_CATAD</name>
<evidence type="ECO:0000256" key="7">
    <source>
        <dbReference type="SAM" id="Phobius"/>
    </source>
</evidence>
<dbReference type="InterPro" id="IPR036890">
    <property type="entry name" value="HATPase_C_sf"/>
</dbReference>
<dbReference type="PANTHER" id="PTHR45436:SF5">
    <property type="entry name" value="SENSOR HISTIDINE KINASE TRCS"/>
    <property type="match status" value="1"/>
</dbReference>